<dbReference type="EMBL" id="GG662919">
    <property type="protein sequence ID" value="EWS76787.1"/>
    <property type="molecule type" value="Genomic_DNA"/>
</dbReference>
<keyword evidence="3" id="KW-1185">Reference proteome</keyword>
<feature type="non-terminal residue" evidence="2">
    <location>
        <position position="1"/>
    </location>
</feature>
<dbReference type="KEGG" id="tet:TTHERM_002653426"/>
<sequence>QVSNLRDQCNLLNQNLSLMHLRHQFNSYFLNIKEKIYHKIVNDKEKMKKKYEIIRLINQQIIKVKNLKIQGQAKYINKERKKKSKHNKKKKKKELY</sequence>
<evidence type="ECO:0000256" key="1">
    <source>
        <dbReference type="SAM" id="MobiDB-lite"/>
    </source>
</evidence>
<dbReference type="Proteomes" id="UP000009168">
    <property type="component" value="Unassembled WGS sequence"/>
</dbReference>
<gene>
    <name evidence="2" type="ORF">TTHERM_002653426</name>
</gene>
<feature type="non-terminal residue" evidence="2">
    <location>
        <position position="96"/>
    </location>
</feature>
<dbReference type="GeneID" id="24442646"/>
<evidence type="ECO:0000313" key="2">
    <source>
        <dbReference type="EMBL" id="EWS76787.1"/>
    </source>
</evidence>
<evidence type="ECO:0000313" key="3">
    <source>
        <dbReference type="Proteomes" id="UP000009168"/>
    </source>
</evidence>
<accession>W7XFZ8</accession>
<dbReference type="InParanoid" id="W7XFZ8"/>
<protein>
    <submittedName>
        <fullName evidence="2">Uncharacterized protein</fullName>
    </submittedName>
</protein>
<feature type="compositionally biased region" description="Basic residues" evidence="1">
    <location>
        <begin position="79"/>
        <end position="96"/>
    </location>
</feature>
<organism evidence="2 3">
    <name type="scientific">Tetrahymena thermophila (strain SB210)</name>
    <dbReference type="NCBI Taxonomy" id="312017"/>
    <lineage>
        <taxon>Eukaryota</taxon>
        <taxon>Sar</taxon>
        <taxon>Alveolata</taxon>
        <taxon>Ciliophora</taxon>
        <taxon>Intramacronucleata</taxon>
        <taxon>Oligohymenophorea</taxon>
        <taxon>Hymenostomatida</taxon>
        <taxon>Tetrahymenina</taxon>
        <taxon>Tetrahymenidae</taxon>
        <taxon>Tetrahymena</taxon>
    </lineage>
</organism>
<feature type="region of interest" description="Disordered" evidence="1">
    <location>
        <begin position="75"/>
        <end position="96"/>
    </location>
</feature>
<dbReference type="AlphaFoldDB" id="W7XFZ8"/>
<dbReference type="RefSeq" id="XP_012650678.1">
    <property type="nucleotide sequence ID" value="XM_012795224.1"/>
</dbReference>
<proteinExistence type="predicted"/>
<name>W7XFZ8_TETTS</name>
<reference evidence="3" key="1">
    <citation type="journal article" date="2006" name="PLoS Biol.">
        <title>Macronuclear genome sequence of the ciliate Tetrahymena thermophila, a model eukaryote.</title>
        <authorList>
            <person name="Eisen J.A."/>
            <person name="Coyne R.S."/>
            <person name="Wu M."/>
            <person name="Wu D."/>
            <person name="Thiagarajan M."/>
            <person name="Wortman J.R."/>
            <person name="Badger J.H."/>
            <person name="Ren Q."/>
            <person name="Amedeo P."/>
            <person name="Jones K.M."/>
            <person name="Tallon L.J."/>
            <person name="Delcher A.L."/>
            <person name="Salzberg S.L."/>
            <person name="Silva J.C."/>
            <person name="Haas B.J."/>
            <person name="Majoros W.H."/>
            <person name="Farzad M."/>
            <person name="Carlton J.M."/>
            <person name="Smith R.K. Jr."/>
            <person name="Garg J."/>
            <person name="Pearlman R.E."/>
            <person name="Karrer K.M."/>
            <person name="Sun L."/>
            <person name="Manning G."/>
            <person name="Elde N.C."/>
            <person name="Turkewitz A.P."/>
            <person name="Asai D.J."/>
            <person name="Wilkes D.E."/>
            <person name="Wang Y."/>
            <person name="Cai H."/>
            <person name="Collins K."/>
            <person name="Stewart B.A."/>
            <person name="Lee S.R."/>
            <person name="Wilamowska K."/>
            <person name="Weinberg Z."/>
            <person name="Ruzzo W.L."/>
            <person name="Wloga D."/>
            <person name="Gaertig J."/>
            <person name="Frankel J."/>
            <person name="Tsao C.-C."/>
            <person name="Gorovsky M.A."/>
            <person name="Keeling P.J."/>
            <person name="Waller R.F."/>
            <person name="Patron N.J."/>
            <person name="Cherry J.M."/>
            <person name="Stover N.A."/>
            <person name="Krieger C.J."/>
            <person name="del Toro C."/>
            <person name="Ryder H.F."/>
            <person name="Williamson S.C."/>
            <person name="Barbeau R.A."/>
            <person name="Hamilton E.P."/>
            <person name="Orias E."/>
        </authorList>
    </citation>
    <scope>NUCLEOTIDE SEQUENCE [LARGE SCALE GENOMIC DNA]</scope>
    <source>
        <strain evidence="3">SB210</strain>
    </source>
</reference>